<dbReference type="SMART" id="SM00422">
    <property type="entry name" value="HTH_MERR"/>
    <property type="match status" value="1"/>
</dbReference>
<dbReference type="PROSITE" id="PS50937">
    <property type="entry name" value="HTH_MERR_2"/>
    <property type="match status" value="1"/>
</dbReference>
<dbReference type="EMBL" id="AUXZ01000080">
    <property type="protein sequence ID" value="KZN49786.1"/>
    <property type="molecule type" value="Genomic_DNA"/>
</dbReference>
<evidence type="ECO:0000313" key="3">
    <source>
        <dbReference type="EMBL" id="KZN49786.1"/>
    </source>
</evidence>
<dbReference type="InterPro" id="IPR029063">
    <property type="entry name" value="SAM-dependent_MTases_sf"/>
</dbReference>
<evidence type="ECO:0000313" key="4">
    <source>
        <dbReference type="Proteomes" id="UP000076503"/>
    </source>
</evidence>
<dbReference type="Pfam" id="PF13649">
    <property type="entry name" value="Methyltransf_25"/>
    <property type="match status" value="1"/>
</dbReference>
<dbReference type="Gene3D" id="3.40.50.150">
    <property type="entry name" value="Vaccinia Virus protein VP39"/>
    <property type="match status" value="1"/>
</dbReference>
<keyword evidence="1" id="KW-0238">DNA-binding</keyword>
<dbReference type="InterPro" id="IPR000551">
    <property type="entry name" value="MerR-type_HTH_dom"/>
</dbReference>
<dbReference type="SUPFAM" id="SSF46955">
    <property type="entry name" value="Putative DNA-binding domain"/>
    <property type="match status" value="1"/>
</dbReference>
<gene>
    <name evidence="3" type="ORF">N476_18510</name>
</gene>
<dbReference type="RefSeq" id="WP_063362399.1">
    <property type="nucleotide sequence ID" value="NZ_AUXZ01000080.1"/>
</dbReference>
<evidence type="ECO:0000259" key="2">
    <source>
        <dbReference type="PROSITE" id="PS50937"/>
    </source>
</evidence>
<dbReference type="GO" id="GO:0003700">
    <property type="term" value="F:DNA-binding transcription factor activity"/>
    <property type="evidence" value="ECO:0007669"/>
    <property type="project" value="InterPro"/>
</dbReference>
<dbReference type="OrthoDB" id="9808480at2"/>
<dbReference type="InterPro" id="IPR047057">
    <property type="entry name" value="MerR_fam"/>
</dbReference>
<dbReference type="Proteomes" id="UP000076503">
    <property type="component" value="Unassembled WGS sequence"/>
</dbReference>
<dbReference type="InterPro" id="IPR009061">
    <property type="entry name" value="DNA-bd_dom_put_sf"/>
</dbReference>
<name>A0A167DZ93_9GAMM</name>
<dbReference type="Gene3D" id="1.10.1660.10">
    <property type="match status" value="1"/>
</dbReference>
<accession>A0A167DZ93</accession>
<evidence type="ECO:0000256" key="1">
    <source>
        <dbReference type="ARBA" id="ARBA00023125"/>
    </source>
</evidence>
<sequence length="389" mass="44375">MYKISELAKRVGLSRTALLYYEKQQLITGKRQSNGYRVYLERDVQRVRLIQKLLAGGLTIKECKACLDSKIDPQLLRQRLSVLDEEIKQKQQARDLLSAMLGDAPQHAWHEELNAIAPDAHLNWLIQQGFNEKEALRLKWLSKDMNEHEKYMADFMKVFSPLVRWAPGSEEDTLKALSFVPFSPQLIADIGCGKGYATQLLVAHTKANIIAVDNEQSALDALTDSFTQQGLSHRLQTECASMTELSFNKQNIDLIWSEGSAYIMGVQNALKQWSAILNSDGVLVFSDMVWHTAKPSAQPQDFWTKEYPDMQSVESRLAQIPTLGYKVLAHFPQSAQAWQNYYGPLHERVIELKDTMVDSTALQDIQKEVDICTEYANEFGYHMFILQKI</sequence>
<dbReference type="GO" id="GO:0003677">
    <property type="term" value="F:DNA binding"/>
    <property type="evidence" value="ECO:0007669"/>
    <property type="project" value="UniProtKB-KW"/>
</dbReference>
<protein>
    <recommendedName>
        <fullName evidence="2">HTH merR-type domain-containing protein</fullName>
    </recommendedName>
</protein>
<feature type="domain" description="HTH merR-type" evidence="2">
    <location>
        <begin position="1"/>
        <end position="69"/>
    </location>
</feature>
<reference evidence="3 4" key="1">
    <citation type="submission" date="2013-07" db="EMBL/GenBank/DDBJ databases">
        <title>Comparative Genomic and Metabolomic Analysis of Twelve Strains of Pseudoalteromonas luteoviolacea.</title>
        <authorList>
            <person name="Vynne N.G."/>
            <person name="Mansson M."/>
            <person name="Gram L."/>
        </authorList>
    </citation>
    <scope>NUCLEOTIDE SEQUENCE [LARGE SCALE GENOMIC DNA]</scope>
    <source>
        <strain evidence="3 4">H33</strain>
    </source>
</reference>
<dbReference type="CDD" id="cd02440">
    <property type="entry name" value="AdoMet_MTases"/>
    <property type="match status" value="1"/>
</dbReference>
<organism evidence="3 4">
    <name type="scientific">Pseudoalteromonas luteoviolacea H33</name>
    <dbReference type="NCBI Taxonomy" id="1365251"/>
    <lineage>
        <taxon>Bacteria</taxon>
        <taxon>Pseudomonadati</taxon>
        <taxon>Pseudomonadota</taxon>
        <taxon>Gammaproteobacteria</taxon>
        <taxon>Alteromonadales</taxon>
        <taxon>Pseudoalteromonadaceae</taxon>
        <taxon>Pseudoalteromonas</taxon>
    </lineage>
</organism>
<dbReference type="PATRIC" id="fig|1365251.3.peg.3008"/>
<dbReference type="PANTHER" id="PTHR30204">
    <property type="entry name" value="REDOX-CYCLING DRUG-SENSING TRANSCRIPTIONAL ACTIVATOR SOXR"/>
    <property type="match status" value="1"/>
</dbReference>
<dbReference type="Pfam" id="PF13411">
    <property type="entry name" value="MerR_1"/>
    <property type="match status" value="1"/>
</dbReference>
<comment type="caution">
    <text evidence="3">The sequence shown here is derived from an EMBL/GenBank/DDBJ whole genome shotgun (WGS) entry which is preliminary data.</text>
</comment>
<dbReference type="PANTHER" id="PTHR30204:SF97">
    <property type="entry name" value="MERR FAMILY REGULATORY PROTEIN"/>
    <property type="match status" value="1"/>
</dbReference>
<dbReference type="AlphaFoldDB" id="A0A167DZ93"/>
<proteinExistence type="predicted"/>
<dbReference type="InterPro" id="IPR041698">
    <property type="entry name" value="Methyltransf_25"/>
</dbReference>
<dbReference type="SUPFAM" id="SSF53335">
    <property type="entry name" value="S-adenosyl-L-methionine-dependent methyltransferases"/>
    <property type="match status" value="1"/>
</dbReference>